<protein>
    <submittedName>
        <fullName evidence="2">Uncharacterized protein</fullName>
    </submittedName>
</protein>
<dbReference type="RefSeq" id="XP_014157775.1">
    <property type="nucleotide sequence ID" value="XM_014302300.1"/>
</dbReference>
<evidence type="ECO:0000313" key="3">
    <source>
        <dbReference type="Proteomes" id="UP000054560"/>
    </source>
</evidence>
<dbReference type="GeneID" id="25904402"/>
<feature type="compositionally biased region" description="Basic and acidic residues" evidence="1">
    <location>
        <begin position="1"/>
        <end position="26"/>
    </location>
</feature>
<accession>A0A0L0G6L1</accession>
<gene>
    <name evidence="2" type="ORF">SARC_03898</name>
</gene>
<keyword evidence="3" id="KW-1185">Reference proteome</keyword>
<dbReference type="EMBL" id="KQ241804">
    <property type="protein sequence ID" value="KNC83873.1"/>
    <property type="molecule type" value="Genomic_DNA"/>
</dbReference>
<dbReference type="AlphaFoldDB" id="A0A0L0G6L1"/>
<dbReference type="Proteomes" id="UP000054560">
    <property type="component" value="Unassembled WGS sequence"/>
</dbReference>
<organism evidence="2 3">
    <name type="scientific">Sphaeroforma arctica JP610</name>
    <dbReference type="NCBI Taxonomy" id="667725"/>
    <lineage>
        <taxon>Eukaryota</taxon>
        <taxon>Ichthyosporea</taxon>
        <taxon>Ichthyophonida</taxon>
        <taxon>Sphaeroforma</taxon>
    </lineage>
</organism>
<reference evidence="2 3" key="1">
    <citation type="submission" date="2011-02" db="EMBL/GenBank/DDBJ databases">
        <title>The Genome Sequence of Sphaeroforma arctica JP610.</title>
        <authorList>
            <consortium name="The Broad Institute Genome Sequencing Platform"/>
            <person name="Russ C."/>
            <person name="Cuomo C."/>
            <person name="Young S.K."/>
            <person name="Zeng Q."/>
            <person name="Gargeya S."/>
            <person name="Alvarado L."/>
            <person name="Berlin A."/>
            <person name="Chapman S.B."/>
            <person name="Chen Z."/>
            <person name="Freedman E."/>
            <person name="Gellesch M."/>
            <person name="Goldberg J."/>
            <person name="Griggs A."/>
            <person name="Gujja S."/>
            <person name="Heilman E."/>
            <person name="Heiman D."/>
            <person name="Howarth C."/>
            <person name="Mehta T."/>
            <person name="Neiman D."/>
            <person name="Pearson M."/>
            <person name="Roberts A."/>
            <person name="Saif S."/>
            <person name="Shea T."/>
            <person name="Shenoy N."/>
            <person name="Sisk P."/>
            <person name="Stolte C."/>
            <person name="Sykes S."/>
            <person name="White J."/>
            <person name="Yandava C."/>
            <person name="Burger G."/>
            <person name="Gray M.W."/>
            <person name="Holland P.W.H."/>
            <person name="King N."/>
            <person name="Lang F.B.F."/>
            <person name="Roger A.J."/>
            <person name="Ruiz-Trillo I."/>
            <person name="Haas B."/>
            <person name="Nusbaum C."/>
            <person name="Birren B."/>
        </authorList>
    </citation>
    <scope>NUCLEOTIDE SEQUENCE [LARGE SCALE GENOMIC DNA]</scope>
    <source>
        <strain evidence="2 3">JP610</strain>
    </source>
</reference>
<evidence type="ECO:0000313" key="2">
    <source>
        <dbReference type="EMBL" id="KNC83873.1"/>
    </source>
</evidence>
<feature type="region of interest" description="Disordered" evidence="1">
    <location>
        <begin position="1"/>
        <end position="62"/>
    </location>
</feature>
<name>A0A0L0G6L1_9EUKA</name>
<evidence type="ECO:0000256" key="1">
    <source>
        <dbReference type="SAM" id="MobiDB-lite"/>
    </source>
</evidence>
<proteinExistence type="predicted"/>
<sequence length="100" mass="11462">MEKGTIDKEPVVPDGEREPFETRRGLQEQPQKMSGRRQPYSSSEVKSAMKRQGQGRHPAKRSLDSALDEVLMRLITGAVSRVYLFQEDKPDLEECDVRED</sequence>